<organism evidence="2 3">
    <name type="scientific">Dyadobacter chenhuakuii</name>
    <dbReference type="NCBI Taxonomy" id="2909339"/>
    <lineage>
        <taxon>Bacteria</taxon>
        <taxon>Pseudomonadati</taxon>
        <taxon>Bacteroidota</taxon>
        <taxon>Cytophagia</taxon>
        <taxon>Cytophagales</taxon>
        <taxon>Spirosomataceae</taxon>
        <taxon>Dyadobacter</taxon>
    </lineage>
</organism>
<proteinExistence type="predicted"/>
<feature type="domain" description="Peptidase M15A C-terminal" evidence="1">
    <location>
        <begin position="5"/>
        <end position="128"/>
    </location>
</feature>
<evidence type="ECO:0000259" key="1">
    <source>
        <dbReference type="Pfam" id="PF08291"/>
    </source>
</evidence>
<dbReference type="Proteomes" id="UP001139411">
    <property type="component" value="Unassembled WGS sequence"/>
</dbReference>
<comment type="caution">
    <text evidence="2">The sequence shown here is derived from an EMBL/GenBank/DDBJ whole genome shotgun (WGS) entry which is preliminary data.</text>
</comment>
<dbReference type="Pfam" id="PF08291">
    <property type="entry name" value="Peptidase_M15_3"/>
    <property type="match status" value="1"/>
</dbReference>
<gene>
    <name evidence="2" type="ORF">L0661_08700</name>
</gene>
<reference evidence="2" key="1">
    <citation type="submission" date="2022-01" db="EMBL/GenBank/DDBJ databases">
        <title>Novel species in genus Dyadobacter.</title>
        <authorList>
            <person name="Ma C."/>
        </authorList>
    </citation>
    <scope>NUCLEOTIDE SEQUENCE</scope>
    <source>
        <strain evidence="2">CY357</strain>
    </source>
</reference>
<name>A0A9X1TTI6_9BACT</name>
<dbReference type="SUPFAM" id="SSF55166">
    <property type="entry name" value="Hedgehog/DD-peptidase"/>
    <property type="match status" value="1"/>
</dbReference>
<dbReference type="GO" id="GO:0004180">
    <property type="term" value="F:carboxypeptidase activity"/>
    <property type="evidence" value="ECO:0007669"/>
    <property type="project" value="UniProtKB-KW"/>
</dbReference>
<keyword evidence="2" id="KW-0121">Carboxypeptidase</keyword>
<dbReference type="InterPro" id="IPR013230">
    <property type="entry name" value="Peptidase_M15A_C"/>
</dbReference>
<keyword evidence="2" id="KW-0378">Hydrolase</keyword>
<protein>
    <submittedName>
        <fullName evidence="2">D-Ala-D-Ala carboxypeptidase family metallohydrolase</fullName>
    </submittedName>
</protein>
<evidence type="ECO:0000313" key="3">
    <source>
        <dbReference type="Proteomes" id="UP001139411"/>
    </source>
</evidence>
<dbReference type="RefSeq" id="WP_235177518.1">
    <property type="nucleotide sequence ID" value="NZ_JAKFFV010000004.1"/>
</dbReference>
<evidence type="ECO:0000313" key="2">
    <source>
        <dbReference type="EMBL" id="MCF2498383.1"/>
    </source>
</evidence>
<accession>A0A9X1TTI6</accession>
<keyword evidence="2" id="KW-0645">Protease</keyword>
<dbReference type="InterPro" id="IPR009045">
    <property type="entry name" value="Zn_M74/Hedgehog-like"/>
</dbReference>
<dbReference type="AlphaFoldDB" id="A0A9X1TTI6"/>
<dbReference type="EMBL" id="JAKFFV010000004">
    <property type="protein sequence ID" value="MCF2498383.1"/>
    <property type="molecule type" value="Genomic_DNA"/>
</dbReference>
<sequence>MQLTKNFTLEEMIRSSTASRRGFNEQFKPGPEIISNLQGLCTNILQPLRDYIMMPIFVSSGYRCEQLNKAVGGVKNSQHLTGEAADLQAVGAMENCELFEAIKKAKLPFDQLLWEFGDGQNPDWVHVSFSPQNRRQVLYIGR</sequence>
<dbReference type="Gene3D" id="3.30.1380.10">
    <property type="match status" value="1"/>
</dbReference>